<dbReference type="GO" id="GO:0031419">
    <property type="term" value="F:cobalamin binding"/>
    <property type="evidence" value="ECO:0007669"/>
    <property type="project" value="InterPro"/>
</dbReference>
<reference evidence="16" key="1">
    <citation type="submission" date="2023-07" db="EMBL/GenBank/DDBJ databases">
        <title>Chromosome-level genome assembly of Artemia franciscana.</title>
        <authorList>
            <person name="Jo E."/>
        </authorList>
    </citation>
    <scope>NUCLEOTIDE SEQUENCE</scope>
    <source>
        <tissue evidence="16">Whole body</tissue>
    </source>
</reference>
<dbReference type="InterPro" id="IPR050554">
    <property type="entry name" value="Met_Synthase/Corrinoid"/>
</dbReference>
<evidence type="ECO:0000313" key="16">
    <source>
        <dbReference type="EMBL" id="KAK2707732.1"/>
    </source>
</evidence>
<dbReference type="FunFam" id="3.40.50.280:FF:000001">
    <property type="entry name" value="Methionine synthase"/>
    <property type="match status" value="1"/>
</dbReference>
<comment type="caution">
    <text evidence="16">The sequence shown here is derived from an EMBL/GenBank/DDBJ whole genome shotgun (WGS) entry which is preliminary data.</text>
</comment>
<dbReference type="EMBL" id="JAVRJZ010000019">
    <property type="protein sequence ID" value="KAK2707732.1"/>
    <property type="molecule type" value="Genomic_DNA"/>
</dbReference>
<protein>
    <recommendedName>
        <fullName evidence="18">Methionine synthase</fullName>
    </recommendedName>
</protein>
<dbReference type="Gene3D" id="3.10.196.10">
    <property type="entry name" value="Vitamin B12-dependent methionine synthase, activation domain"/>
    <property type="match status" value="1"/>
</dbReference>
<dbReference type="InterPro" id="IPR003759">
    <property type="entry name" value="Cbl-bd_cap"/>
</dbReference>
<dbReference type="SMART" id="SM01018">
    <property type="entry name" value="B12-binding_2"/>
    <property type="match status" value="1"/>
</dbReference>
<evidence type="ECO:0008006" key="18">
    <source>
        <dbReference type="Google" id="ProtNLM"/>
    </source>
</evidence>
<keyword evidence="10" id="KW-0808">Transferase</keyword>
<dbReference type="GO" id="GO:0050667">
    <property type="term" value="P:homocysteine metabolic process"/>
    <property type="evidence" value="ECO:0007669"/>
    <property type="project" value="TreeGrafter"/>
</dbReference>
<dbReference type="PROSITE" id="PS51337">
    <property type="entry name" value="B12_BINDING_NTER"/>
    <property type="match status" value="1"/>
</dbReference>
<dbReference type="Pfam" id="PF02965">
    <property type="entry name" value="Met_synt_B12"/>
    <property type="match status" value="1"/>
</dbReference>
<dbReference type="PANTHER" id="PTHR45833">
    <property type="entry name" value="METHIONINE SYNTHASE"/>
    <property type="match status" value="1"/>
</dbReference>
<proteinExistence type="inferred from homology"/>
<gene>
    <name evidence="16" type="ORF">QYM36_015433</name>
</gene>
<feature type="region of interest" description="Disordered" evidence="11">
    <location>
        <begin position="701"/>
        <end position="731"/>
    </location>
</feature>
<evidence type="ECO:0000256" key="1">
    <source>
        <dbReference type="ARBA" id="ARBA00004141"/>
    </source>
</evidence>
<dbReference type="Gene3D" id="3.40.50.280">
    <property type="entry name" value="Cobalamin-binding domain"/>
    <property type="match status" value="1"/>
</dbReference>
<dbReference type="SUPFAM" id="SSF56507">
    <property type="entry name" value="Methionine synthase activation domain-like"/>
    <property type="match status" value="1"/>
</dbReference>
<evidence type="ECO:0000259" key="14">
    <source>
        <dbReference type="PROSITE" id="PS51332"/>
    </source>
</evidence>
<dbReference type="InterPro" id="IPR006158">
    <property type="entry name" value="Cobalamin-bd"/>
</dbReference>
<dbReference type="InterPro" id="IPR004223">
    <property type="entry name" value="VitB12-dep_Met_synth_activ_dom"/>
</dbReference>
<evidence type="ECO:0000256" key="7">
    <source>
        <dbReference type="ARBA" id="ARBA00022989"/>
    </source>
</evidence>
<dbReference type="GO" id="GO:0016020">
    <property type="term" value="C:membrane"/>
    <property type="evidence" value="ECO:0007669"/>
    <property type="project" value="UniProtKB-SubCell"/>
</dbReference>
<dbReference type="InterPro" id="IPR036724">
    <property type="entry name" value="Cobalamin-bd_sf"/>
</dbReference>
<evidence type="ECO:0000256" key="12">
    <source>
        <dbReference type="SAM" id="Phobius"/>
    </source>
</evidence>
<keyword evidence="8 12" id="KW-0472">Membrane</keyword>
<feature type="non-terminal residue" evidence="16">
    <location>
        <position position="908"/>
    </location>
</feature>
<dbReference type="InterPro" id="IPR033706">
    <property type="entry name" value="Met_synthase_B12-bd"/>
</dbReference>
<dbReference type="PANTHER" id="PTHR45833:SF1">
    <property type="entry name" value="METHIONINE SYNTHASE"/>
    <property type="match status" value="1"/>
</dbReference>
<dbReference type="AlphaFoldDB" id="A0AA88HLL9"/>
<dbReference type="FunFam" id="1.10.1240.10:FF:000001">
    <property type="entry name" value="Methionine synthase"/>
    <property type="match status" value="1"/>
</dbReference>
<dbReference type="Pfam" id="PF02310">
    <property type="entry name" value="B12-binding"/>
    <property type="match status" value="1"/>
</dbReference>
<comment type="subcellular location">
    <subcellularLocation>
        <location evidence="1">Membrane</location>
        <topology evidence="1">Multi-pass membrane protein</topology>
    </subcellularLocation>
</comment>
<evidence type="ECO:0000259" key="15">
    <source>
        <dbReference type="PROSITE" id="PS51337"/>
    </source>
</evidence>
<feature type="domain" description="AdoMet activation" evidence="13">
    <location>
        <begin position="237"/>
        <end position="580"/>
    </location>
</feature>
<evidence type="ECO:0000256" key="11">
    <source>
        <dbReference type="SAM" id="MobiDB-lite"/>
    </source>
</evidence>
<keyword evidence="3" id="KW-0949">S-adenosyl-L-methionine</keyword>
<evidence type="ECO:0000256" key="2">
    <source>
        <dbReference type="ARBA" id="ARBA00010398"/>
    </source>
</evidence>
<keyword evidence="9" id="KW-0170">Cobalt</keyword>
<dbReference type="Proteomes" id="UP001187531">
    <property type="component" value="Unassembled WGS sequence"/>
</dbReference>
<evidence type="ECO:0000256" key="9">
    <source>
        <dbReference type="ARBA" id="ARBA00023285"/>
    </source>
</evidence>
<feature type="domain" description="B12-binding N-terminal" evidence="15">
    <location>
        <begin position="1"/>
        <end position="78"/>
    </location>
</feature>
<name>A0AA88HLL9_ARTSF</name>
<dbReference type="SUPFAM" id="SSF47644">
    <property type="entry name" value="Methionine synthase domain"/>
    <property type="match status" value="1"/>
</dbReference>
<dbReference type="Gene3D" id="1.10.1240.10">
    <property type="entry name" value="Methionine synthase domain"/>
    <property type="match status" value="1"/>
</dbReference>
<dbReference type="InterPro" id="IPR036594">
    <property type="entry name" value="Meth_synthase_dom"/>
</dbReference>
<evidence type="ECO:0000256" key="10">
    <source>
        <dbReference type="PROSITE-ProRule" id="PRU00346"/>
    </source>
</evidence>
<dbReference type="InterPro" id="IPR026673">
    <property type="entry name" value="SPEC3/Stum"/>
</dbReference>
<dbReference type="Gene3D" id="1.10.288.10">
    <property type="entry name" value="Cobalamin-dependent Methionine Synthase, domain 2"/>
    <property type="match status" value="1"/>
</dbReference>
<dbReference type="GO" id="GO:0046653">
    <property type="term" value="P:tetrahydrofolate metabolic process"/>
    <property type="evidence" value="ECO:0007669"/>
    <property type="project" value="TreeGrafter"/>
</dbReference>
<evidence type="ECO:0000256" key="4">
    <source>
        <dbReference type="ARBA" id="ARBA00022692"/>
    </source>
</evidence>
<dbReference type="InterPro" id="IPR037010">
    <property type="entry name" value="VitB12-dep_Met_synth_activ_sf"/>
</dbReference>
<dbReference type="GO" id="GO:0008705">
    <property type="term" value="F:methionine synthase activity"/>
    <property type="evidence" value="ECO:0007669"/>
    <property type="project" value="InterPro"/>
</dbReference>
<keyword evidence="17" id="KW-1185">Reference proteome</keyword>
<dbReference type="GO" id="GO:0032259">
    <property type="term" value="P:methylation"/>
    <property type="evidence" value="ECO:0007669"/>
    <property type="project" value="UniProtKB-KW"/>
</dbReference>
<keyword evidence="5" id="KW-0479">Metal-binding</keyword>
<keyword evidence="7 12" id="KW-1133">Transmembrane helix</keyword>
<evidence type="ECO:0000259" key="13">
    <source>
        <dbReference type="PROSITE" id="PS50974"/>
    </source>
</evidence>
<evidence type="ECO:0000256" key="5">
    <source>
        <dbReference type="ARBA" id="ARBA00022723"/>
    </source>
</evidence>
<accession>A0AA88HLL9</accession>
<evidence type="ECO:0000256" key="6">
    <source>
        <dbReference type="ARBA" id="ARBA00022737"/>
    </source>
</evidence>
<dbReference type="SUPFAM" id="SSF52242">
    <property type="entry name" value="Cobalamin (vitamin B12)-binding domain"/>
    <property type="match status" value="1"/>
</dbReference>
<evidence type="ECO:0000256" key="3">
    <source>
        <dbReference type="ARBA" id="ARBA00022691"/>
    </source>
</evidence>
<organism evidence="16 17">
    <name type="scientific">Artemia franciscana</name>
    <name type="common">Brine shrimp</name>
    <name type="synonym">Artemia sanfranciscana</name>
    <dbReference type="NCBI Taxonomy" id="6661"/>
    <lineage>
        <taxon>Eukaryota</taxon>
        <taxon>Metazoa</taxon>
        <taxon>Ecdysozoa</taxon>
        <taxon>Arthropoda</taxon>
        <taxon>Crustacea</taxon>
        <taxon>Branchiopoda</taxon>
        <taxon>Anostraca</taxon>
        <taxon>Artemiidae</taxon>
        <taxon>Artemia</taxon>
    </lineage>
</organism>
<dbReference type="GO" id="GO:0005829">
    <property type="term" value="C:cytosol"/>
    <property type="evidence" value="ECO:0007669"/>
    <property type="project" value="TreeGrafter"/>
</dbReference>
<sequence>GIDKYAVEDAEEARLQKDKYPRPLNIIEGPLMKGMSVVGDLFGAGKMFLPQVIKSARVMKKAVAHLIPYMEAERLASDSPEGDMYNGTVLLATVKGDVHDIGKNIVAVVLGCNNYRVIDIGVMVPCDNILEKAIAVKADVIGLSGLITPSLDEMVHVAKEMERLGLKVPLLIGGATTSRAHTAVKIAPCYSAPVVHVLDASKSVVVTSNLLDSSGRDDFFEDLLEDYANIRQDHYASLKDRRYLSLDQARKRALQCTFVNDLTPKRPEFLGIKVISENLEDLIPYIDWKPFFDTWQLRGKYPNRNYPKIFNDKTVGEEAKKLFDDAQEMLTKIIAERLLEPKGVLAFYPCSRSGDDILVYDPDEDYFPRGESIATFHGLRQQAEKDVAPDDPYLCISDFIAPVESEVNDYIGIFGVSCGFGALELSTKYEKESDDYNSILVKALADRLAEAFAEKLHRDVRLKHWGYSKNEDLNPADLLKIKYQGIRPAPGYPSQPDHTEKLTMWRLMQAEPRTGIRLSESLAMEPAASVSGLYFSHPKSSYFAVGKIKKDQVIDYATRKKMSVEDVEKWLSTDSSQKPEPVIEEPKKLSSVYDRLYANSKPKVRKRIEENPKKVEKPKKKPVKKERSFNVDHKVISVTPGLHVENEKEAKPRVSVYDRLYKTTTESRRAQQKVTLPQQIISDRKSKHNDVVDVQETLKVEQENEKENAEEEEIKVEVQRSESDSDLDDSDTIDFTKFKRNRPKTARDLQRIIVKSVKKQGAFRRLHKVPAPLIERESTIQAAVPILPKFLARIFLIMNAVVPGTGTISAGFSNLCCGAPRFTLEPTNDHRLQAFFISLAVGISQLVTVLFCLVGWCWSIGWGIIMVTTAESYETLTKDEPHKLSIAPIVTVTIEEPDKEFTQTNENI</sequence>
<keyword evidence="6" id="KW-0677">Repeat</keyword>
<evidence type="ECO:0000256" key="8">
    <source>
        <dbReference type="ARBA" id="ARBA00023136"/>
    </source>
</evidence>
<keyword evidence="4 12" id="KW-0812">Transmembrane</keyword>
<dbReference type="PROSITE" id="PS51332">
    <property type="entry name" value="B12_BINDING"/>
    <property type="match status" value="1"/>
</dbReference>
<dbReference type="PROSITE" id="PS50974">
    <property type="entry name" value="ADOMET_ACTIVATION"/>
    <property type="match status" value="1"/>
</dbReference>
<feature type="domain" description="B12-binding" evidence="14">
    <location>
        <begin position="86"/>
        <end position="221"/>
    </location>
</feature>
<dbReference type="CDD" id="cd02069">
    <property type="entry name" value="methionine_synthase_B12_BD"/>
    <property type="match status" value="1"/>
</dbReference>
<feature type="transmembrane region" description="Helical" evidence="12">
    <location>
        <begin position="834"/>
        <end position="858"/>
    </location>
</feature>
<dbReference type="GO" id="GO:0046872">
    <property type="term" value="F:metal ion binding"/>
    <property type="evidence" value="ECO:0007669"/>
    <property type="project" value="UniProtKB-KW"/>
</dbReference>
<dbReference type="Pfam" id="PF02607">
    <property type="entry name" value="B12-binding_2"/>
    <property type="match status" value="1"/>
</dbReference>
<comment type="similarity">
    <text evidence="2">Belongs to the vitamin-B12 dependent methionine synthase family.</text>
</comment>
<keyword evidence="10" id="KW-0489">Methyltransferase</keyword>
<evidence type="ECO:0000313" key="17">
    <source>
        <dbReference type="Proteomes" id="UP001187531"/>
    </source>
</evidence>
<dbReference type="Pfam" id="PF15795">
    <property type="entry name" value="Spec3"/>
    <property type="match status" value="1"/>
</dbReference>